<sequence length="805" mass="88070">MTTGAVCGLVQRDGAGKATTRLERLNPSRHLGLGYSVKYSLMHALPIPRRCFINVPLALPSTRSRVMRVNFPNFCRQRRRWHLMRQRCAVLYSSEKRAFYHCGRDSHAPVRGRPARTHLNHSQRWFPALSLRAVSLLLVVGCVLVAPTRLQAGLTGENVALIVNGSSTDSLTIANHYAALRDIPSHNVIVLEDVPSELSISLDAFRDGILKPLLETINSRGIAPQIRVVAYSAGFPTSVNIGELAKRFPDPADSKYRTPVASINSLTYFYRWVLSDSPNLLAWGANLYARGPFGRHFANPFSGENAQQFEAAISDSKAEKFTEAAESMQSLADQFPTLFPLRILAAENWLRSGEEDKALAQVRKSIERGWINRRYLIETEPLSQLFGGDAVDLPGDRRRLLDQLEDVPHTMQGPIGFSNTAGWTNCGHAVKADEGGMPYMLSCVLAVVHKNGSTLQQAIDSLSLAAPADRTYPDATFGFSKTKDVRSKTRFPVTTDALSWLLSRNDDVEIFSSALPSQSGSYVGMMLGAASLPLSNKKWTFASGAIAENLTSFGGMFQNNSQTKLTALLHAGAAMSSGTVTEPYSLPPKFPSAMMYPYYSEGVAAIEAFYLSVPSPYQLLIVGDPLCQPFARAPNDFVRIESKPPAIEITWQSLPRTPDSVPTAAIELYLNGKSAGRIRPTPKIRVNLPANAEGVVDVRVSLIGAHPTQPRIGTHRNILVGEESHLPQIEQTPSDTPGEMTVSVACDEAESIHLIHLGRVIHTFESDSGDVTLTPAQIGTGPVRLQANAQRDGSIMLGRPVEIEW</sequence>
<evidence type="ECO:0000313" key="1">
    <source>
        <dbReference type="EMBL" id="TWT66449.1"/>
    </source>
</evidence>
<protein>
    <recommendedName>
        <fullName evidence="3">TIGR03790 family protein</fullName>
    </recommendedName>
</protein>
<proteinExistence type="predicted"/>
<keyword evidence="2" id="KW-1185">Reference proteome</keyword>
<name>A0A5C5XVB0_9BACT</name>
<dbReference type="EMBL" id="SJPK01000005">
    <property type="protein sequence ID" value="TWT66449.1"/>
    <property type="molecule type" value="Genomic_DNA"/>
</dbReference>
<dbReference type="Proteomes" id="UP000318053">
    <property type="component" value="Unassembled WGS sequence"/>
</dbReference>
<dbReference type="AlphaFoldDB" id="A0A5C5XVB0"/>
<comment type="caution">
    <text evidence="1">The sequence shown here is derived from an EMBL/GenBank/DDBJ whole genome shotgun (WGS) entry which is preliminary data.</text>
</comment>
<evidence type="ECO:0000313" key="2">
    <source>
        <dbReference type="Proteomes" id="UP000318053"/>
    </source>
</evidence>
<accession>A0A5C5XVB0</accession>
<reference evidence="1 2" key="1">
    <citation type="submission" date="2019-02" db="EMBL/GenBank/DDBJ databases">
        <title>Deep-cultivation of Planctomycetes and their phenomic and genomic characterization uncovers novel biology.</title>
        <authorList>
            <person name="Wiegand S."/>
            <person name="Jogler M."/>
            <person name="Boedeker C."/>
            <person name="Pinto D."/>
            <person name="Vollmers J."/>
            <person name="Rivas-Marin E."/>
            <person name="Kohn T."/>
            <person name="Peeters S.H."/>
            <person name="Heuer A."/>
            <person name="Rast P."/>
            <person name="Oberbeckmann S."/>
            <person name="Bunk B."/>
            <person name="Jeske O."/>
            <person name="Meyerdierks A."/>
            <person name="Storesund J.E."/>
            <person name="Kallscheuer N."/>
            <person name="Luecker S."/>
            <person name="Lage O.M."/>
            <person name="Pohl T."/>
            <person name="Merkel B.J."/>
            <person name="Hornburger P."/>
            <person name="Mueller R.-W."/>
            <person name="Bruemmer F."/>
            <person name="Labrenz M."/>
            <person name="Spormann A.M."/>
            <person name="Op Den Camp H."/>
            <person name="Overmann J."/>
            <person name="Amann R."/>
            <person name="Jetten M.S.M."/>
            <person name="Mascher T."/>
            <person name="Medema M.H."/>
            <person name="Devos D.P."/>
            <person name="Kaster A.-K."/>
            <person name="Ovreas L."/>
            <person name="Rohde M."/>
            <person name="Galperin M.Y."/>
            <person name="Jogler C."/>
        </authorList>
    </citation>
    <scope>NUCLEOTIDE SEQUENCE [LARGE SCALE GENOMIC DNA]</scope>
    <source>
        <strain evidence="1 2">CA85</strain>
    </source>
</reference>
<gene>
    <name evidence="1" type="ORF">CA85_25440</name>
</gene>
<organism evidence="1 2">
    <name type="scientific">Allorhodopirellula solitaria</name>
    <dbReference type="NCBI Taxonomy" id="2527987"/>
    <lineage>
        <taxon>Bacteria</taxon>
        <taxon>Pseudomonadati</taxon>
        <taxon>Planctomycetota</taxon>
        <taxon>Planctomycetia</taxon>
        <taxon>Pirellulales</taxon>
        <taxon>Pirellulaceae</taxon>
        <taxon>Allorhodopirellula</taxon>
    </lineage>
</organism>
<evidence type="ECO:0008006" key="3">
    <source>
        <dbReference type="Google" id="ProtNLM"/>
    </source>
</evidence>